<dbReference type="KEGG" id="cbv:U729_920"/>
<evidence type="ECO:0000313" key="10">
    <source>
        <dbReference type="Proteomes" id="UP000030635"/>
    </source>
</evidence>
<dbReference type="HOGENOM" id="CLU_047249_0_2_9"/>
<dbReference type="STRING" id="1561.NPD11_2072"/>
<feature type="binding site" evidence="8">
    <location>
        <position position="168"/>
    </location>
    <ligand>
        <name>Zn(2+)</name>
        <dbReference type="ChEBI" id="CHEBI:29105"/>
        <label>1</label>
    </ligand>
</feature>
<feature type="binding site" evidence="8">
    <location>
        <position position="63"/>
    </location>
    <ligand>
        <name>Zn(2+)</name>
        <dbReference type="ChEBI" id="CHEBI:29105"/>
        <label>1</label>
    </ligand>
</feature>
<keyword evidence="3" id="KW-0645">Protease</keyword>
<evidence type="ECO:0000256" key="3">
    <source>
        <dbReference type="ARBA" id="ARBA00022670"/>
    </source>
</evidence>
<dbReference type="PIRSF" id="PIRSF001123">
    <property type="entry name" value="PepA_GA"/>
    <property type="match status" value="1"/>
</dbReference>
<protein>
    <submittedName>
        <fullName evidence="9">Aminopeptidase ypdE</fullName>
    </submittedName>
</protein>
<organism evidence="9 10">
    <name type="scientific">Clostridium baratii str. Sullivan</name>
    <dbReference type="NCBI Taxonomy" id="1415775"/>
    <lineage>
        <taxon>Bacteria</taxon>
        <taxon>Bacillati</taxon>
        <taxon>Bacillota</taxon>
        <taxon>Clostridia</taxon>
        <taxon>Eubacteriales</taxon>
        <taxon>Clostridiaceae</taxon>
        <taxon>Clostridium</taxon>
    </lineage>
</organism>
<accession>A0A0A7FVV4</accession>
<dbReference type="RefSeq" id="WP_039312052.1">
    <property type="nucleotide sequence ID" value="NZ_CP006905.1"/>
</dbReference>
<dbReference type="GO" id="GO:0004177">
    <property type="term" value="F:aminopeptidase activity"/>
    <property type="evidence" value="ECO:0007669"/>
    <property type="project" value="UniProtKB-UniRule"/>
</dbReference>
<feature type="binding site" evidence="8">
    <location>
        <position position="201"/>
    </location>
    <ligand>
        <name>Zn(2+)</name>
        <dbReference type="ChEBI" id="CHEBI:29105"/>
        <label>2</label>
    </ligand>
</feature>
<dbReference type="Gene3D" id="3.40.630.10">
    <property type="entry name" value="Zn peptidases"/>
    <property type="match status" value="1"/>
</dbReference>
<feature type="binding site" evidence="8">
    <location>
        <position position="223"/>
    </location>
    <ligand>
        <name>Zn(2+)</name>
        <dbReference type="ChEBI" id="CHEBI:29105"/>
        <label>1</label>
    </ligand>
</feature>
<evidence type="ECO:0000256" key="6">
    <source>
        <dbReference type="PIRNR" id="PIRNR001123"/>
    </source>
</evidence>
<evidence type="ECO:0000256" key="4">
    <source>
        <dbReference type="ARBA" id="ARBA00022723"/>
    </source>
</evidence>
<dbReference type="SUPFAM" id="SSF101821">
    <property type="entry name" value="Aminopeptidase/glucanase lid domain"/>
    <property type="match status" value="1"/>
</dbReference>
<dbReference type="InterPro" id="IPR023367">
    <property type="entry name" value="Peptidase_M42_dom2"/>
</dbReference>
<dbReference type="GO" id="GO:0046872">
    <property type="term" value="F:metal ion binding"/>
    <property type="evidence" value="ECO:0007669"/>
    <property type="project" value="UniProtKB-UniRule"/>
</dbReference>
<sequence>MNINFLKKLSNADSIASNEKEVRDILVDELKEFSDDIYCDNIGSIIFDKKGNGNGPKIMLCAHMDEVGFIVRSISDKGQIMLMEVGGVKVQAKALQKVRITIKDGRKINGIINCNLEDGIAKNLYVDIGATNYDDVISLGIDIGDMVTFTSDFEALDLNDIVIGKAFDDRLGLYIIGEVLKRLKDKNHPNDVYVVGTSSEEVGIRGARTATYKVNPDVVFPIDVACFSNEFIRDHTNNRQISKGMMITNFDRTLVPNKNLIEFIKSIAKKINKNVQLDMFTTGGTDGGEAHKVYDGKVVAVSCIPVRYGHCAYSIANKKDIEDAIDIFVEIIMNFNNEVYKSMINYLGGK</sequence>
<dbReference type="PANTHER" id="PTHR32481">
    <property type="entry name" value="AMINOPEPTIDASE"/>
    <property type="match status" value="1"/>
</dbReference>
<dbReference type="eggNOG" id="COG1363">
    <property type="taxonomic scope" value="Bacteria"/>
</dbReference>
<evidence type="ECO:0000313" key="9">
    <source>
        <dbReference type="EMBL" id="AIY83075.1"/>
    </source>
</evidence>
<keyword evidence="5" id="KW-0378">Hydrolase</keyword>
<dbReference type="AlphaFoldDB" id="A0A0A7FVV4"/>
<dbReference type="SUPFAM" id="SSF53187">
    <property type="entry name" value="Zn-dependent exopeptidases"/>
    <property type="match status" value="1"/>
</dbReference>
<reference evidence="9 10" key="1">
    <citation type="journal article" date="2015" name="Infect. Genet. Evol.">
        <title>Genomic sequences of six botulinum neurotoxin-producing strains representing three clostridial species illustrate the mobility and diversity of botulinum neurotoxin genes.</title>
        <authorList>
            <person name="Smith T.J."/>
            <person name="Hill K.K."/>
            <person name="Xie G."/>
            <person name="Foley B.T."/>
            <person name="Williamson C.H."/>
            <person name="Foster J.T."/>
            <person name="Johnson S.L."/>
            <person name="Chertkov O."/>
            <person name="Teshima H."/>
            <person name="Gibbons H.S."/>
            <person name="Johnsky L.A."/>
            <person name="Karavis M.A."/>
            <person name="Smith L.A."/>
        </authorList>
    </citation>
    <scope>NUCLEOTIDE SEQUENCE [LARGE SCALE GENOMIC DNA]</scope>
    <source>
        <strain evidence="9">Sullivan</strain>
    </source>
</reference>
<proteinExistence type="inferred from homology"/>
<comment type="cofactor">
    <cofactor evidence="8">
        <name>a divalent metal cation</name>
        <dbReference type="ChEBI" id="CHEBI:60240"/>
    </cofactor>
    <text evidence="8">Binds 2 divalent metal cations per subunit.</text>
</comment>
<dbReference type="EMBL" id="CP006905">
    <property type="protein sequence ID" value="AIY83075.1"/>
    <property type="molecule type" value="Genomic_DNA"/>
</dbReference>
<dbReference type="Pfam" id="PF05343">
    <property type="entry name" value="Peptidase_M42"/>
    <property type="match status" value="1"/>
</dbReference>
<name>A0A0A7FVV4_9CLOT</name>
<feature type="binding site" evidence="8">
    <location>
        <position position="310"/>
    </location>
    <ligand>
        <name>Zn(2+)</name>
        <dbReference type="ChEBI" id="CHEBI:29105"/>
        <label>2</label>
    </ligand>
</feature>
<keyword evidence="2 9" id="KW-0031">Aminopeptidase</keyword>
<gene>
    <name evidence="9" type="primary">ypdE</name>
    <name evidence="9" type="ORF">U729_920</name>
</gene>
<dbReference type="Proteomes" id="UP000030635">
    <property type="component" value="Chromosome"/>
</dbReference>
<dbReference type="NCBIfam" id="NF007421">
    <property type="entry name" value="PRK09961.1"/>
    <property type="match status" value="1"/>
</dbReference>
<dbReference type="GO" id="GO:0006508">
    <property type="term" value="P:proteolysis"/>
    <property type="evidence" value="ECO:0007669"/>
    <property type="project" value="UniProtKB-KW"/>
</dbReference>
<dbReference type="Gene3D" id="2.40.30.40">
    <property type="entry name" value="Peptidase M42, domain 2"/>
    <property type="match status" value="1"/>
</dbReference>
<dbReference type="InterPro" id="IPR051464">
    <property type="entry name" value="Peptidase_M42_aminopept"/>
</dbReference>
<evidence type="ECO:0000256" key="2">
    <source>
        <dbReference type="ARBA" id="ARBA00022438"/>
    </source>
</evidence>
<evidence type="ECO:0000256" key="7">
    <source>
        <dbReference type="PIRSR" id="PIRSR001123-1"/>
    </source>
</evidence>
<evidence type="ECO:0000256" key="8">
    <source>
        <dbReference type="PIRSR" id="PIRSR001123-2"/>
    </source>
</evidence>
<evidence type="ECO:0000256" key="5">
    <source>
        <dbReference type="ARBA" id="ARBA00022801"/>
    </source>
</evidence>
<dbReference type="PANTHER" id="PTHR32481:SF0">
    <property type="entry name" value="AMINOPEPTIDASE YPDE-RELATED"/>
    <property type="match status" value="1"/>
</dbReference>
<keyword evidence="4 8" id="KW-0479">Metal-binding</keyword>
<dbReference type="OrthoDB" id="9772053at2"/>
<comment type="similarity">
    <text evidence="1 6">Belongs to the peptidase M42 family.</text>
</comment>
<evidence type="ECO:0000256" key="1">
    <source>
        <dbReference type="ARBA" id="ARBA00006272"/>
    </source>
</evidence>
<feature type="active site" description="Proton acceptor" evidence="7">
    <location>
        <position position="200"/>
    </location>
</feature>
<keyword evidence="10" id="KW-1185">Reference proteome</keyword>
<dbReference type="InterPro" id="IPR008007">
    <property type="entry name" value="Peptidase_M42"/>
</dbReference>
<feature type="binding site" evidence="8">
    <location>
        <position position="168"/>
    </location>
    <ligand>
        <name>Zn(2+)</name>
        <dbReference type="ChEBI" id="CHEBI:29105"/>
        <label>2</label>
    </ligand>
</feature>